<dbReference type="EMBL" id="CAXAMN010027928">
    <property type="protein sequence ID" value="CAK9113967.1"/>
    <property type="molecule type" value="Genomic_DNA"/>
</dbReference>
<keyword evidence="1" id="KW-0812">Transmembrane</keyword>
<proteinExistence type="predicted"/>
<sequence>MLLGPALVGALVGLTMISFTVIFLNMTSSPHLADLYTSGITWPPFGPKARKYWAGTHVSERVFGLTAVAEPLETTRVSVQAIGKPMLNSTSAVIVETLSLAEPVYPQEVAITVEDTAATASYMLQVFKWGIFPESITISGDTAFGKRFSQCIPWGYLYWNHTVHLPKGLLILEIRVTYSHFEMSFPWKKRSNNSFATYFDPALPREKCTMWAIPSWAQATVAQASAHGCFYGLQPRWSSCGQTRQKNTERFLQFFQGNVSGRLCASTIVPGTSNLSNLVCRTMLPSPAALAINVSEILPQKSKDTQAKFTMPLRMPSGSIDLVGDGSLYQPRFGFTFTLRKRTVAKTFLVATGFAESVVVHGEGLRLTIADCAALAHATVVELTVLSEDLDCHLESLSLENGTKLDIIPTARRVCQIDSMAEMCEHGWKPSSSFALPVPFFREHLLLRTADLQLVGQPTCKSFTNFGEPFDDSEKMAVSLRLNQERSFWAFILGQELHVEPSSESCWRSPELCVIDFHQAWASSLHNESSKVFVTVAAPEDYNISWKRVIQVYQGPDLFREEKALRAEREATTTAHLCVEPSLKVTKECGGALKSSTIQAMFDISIKSDIRSLRFEASFSCSDSFFRQQSVVLEMTLANWL</sequence>
<evidence type="ECO:0000313" key="3">
    <source>
        <dbReference type="Proteomes" id="UP001642484"/>
    </source>
</evidence>
<dbReference type="Proteomes" id="UP001642484">
    <property type="component" value="Unassembled WGS sequence"/>
</dbReference>
<accession>A0ABP0SNJ0</accession>
<comment type="caution">
    <text evidence="2">The sequence shown here is derived from an EMBL/GenBank/DDBJ whole genome shotgun (WGS) entry which is preliminary data.</text>
</comment>
<keyword evidence="1" id="KW-1133">Transmembrane helix</keyword>
<name>A0ABP0SNJ0_9DINO</name>
<protein>
    <submittedName>
        <fullName evidence="2">Uncharacterized protein</fullName>
    </submittedName>
</protein>
<reference evidence="2 3" key="1">
    <citation type="submission" date="2024-02" db="EMBL/GenBank/DDBJ databases">
        <authorList>
            <person name="Chen Y."/>
            <person name="Shah S."/>
            <person name="Dougan E. K."/>
            <person name="Thang M."/>
            <person name="Chan C."/>
        </authorList>
    </citation>
    <scope>NUCLEOTIDE SEQUENCE [LARGE SCALE GENOMIC DNA]</scope>
</reference>
<keyword evidence="3" id="KW-1185">Reference proteome</keyword>
<evidence type="ECO:0000256" key="1">
    <source>
        <dbReference type="SAM" id="Phobius"/>
    </source>
</evidence>
<gene>
    <name evidence="2" type="ORF">CCMP2556_LOCUS52722</name>
</gene>
<keyword evidence="1" id="KW-0472">Membrane</keyword>
<feature type="transmembrane region" description="Helical" evidence="1">
    <location>
        <begin position="6"/>
        <end position="26"/>
    </location>
</feature>
<organism evidence="2 3">
    <name type="scientific">Durusdinium trenchii</name>
    <dbReference type="NCBI Taxonomy" id="1381693"/>
    <lineage>
        <taxon>Eukaryota</taxon>
        <taxon>Sar</taxon>
        <taxon>Alveolata</taxon>
        <taxon>Dinophyceae</taxon>
        <taxon>Suessiales</taxon>
        <taxon>Symbiodiniaceae</taxon>
        <taxon>Durusdinium</taxon>
    </lineage>
</organism>
<evidence type="ECO:0000313" key="2">
    <source>
        <dbReference type="EMBL" id="CAK9113967.1"/>
    </source>
</evidence>